<name>A0A9N9CFV8_9GLOM</name>
<reference evidence="2" key="1">
    <citation type="submission" date="2021-06" db="EMBL/GenBank/DDBJ databases">
        <authorList>
            <person name="Kallberg Y."/>
            <person name="Tangrot J."/>
            <person name="Rosling A."/>
        </authorList>
    </citation>
    <scope>NUCLEOTIDE SEQUENCE</scope>
    <source>
        <strain evidence="2">MT106</strain>
    </source>
</reference>
<protein>
    <submittedName>
        <fullName evidence="2">12880_t:CDS:1</fullName>
    </submittedName>
</protein>
<gene>
    <name evidence="2" type="ORF">AGERDE_LOCUS8973</name>
</gene>
<evidence type="ECO:0000313" key="2">
    <source>
        <dbReference type="EMBL" id="CAG8598426.1"/>
    </source>
</evidence>
<keyword evidence="3" id="KW-1185">Reference proteome</keyword>
<proteinExistence type="predicted"/>
<organism evidence="2 3">
    <name type="scientific">Ambispora gerdemannii</name>
    <dbReference type="NCBI Taxonomy" id="144530"/>
    <lineage>
        <taxon>Eukaryota</taxon>
        <taxon>Fungi</taxon>
        <taxon>Fungi incertae sedis</taxon>
        <taxon>Mucoromycota</taxon>
        <taxon>Glomeromycotina</taxon>
        <taxon>Glomeromycetes</taxon>
        <taxon>Archaeosporales</taxon>
        <taxon>Ambisporaceae</taxon>
        <taxon>Ambispora</taxon>
    </lineage>
</organism>
<accession>A0A9N9CFV8</accession>
<feature type="coiled-coil region" evidence="1">
    <location>
        <begin position="120"/>
        <end position="152"/>
    </location>
</feature>
<dbReference type="AlphaFoldDB" id="A0A9N9CFV8"/>
<comment type="caution">
    <text evidence="2">The sequence shown here is derived from an EMBL/GenBank/DDBJ whole genome shotgun (WGS) entry which is preliminary data.</text>
</comment>
<dbReference type="EMBL" id="CAJVPL010002076">
    <property type="protein sequence ID" value="CAG8598426.1"/>
    <property type="molecule type" value="Genomic_DNA"/>
</dbReference>
<evidence type="ECO:0000256" key="1">
    <source>
        <dbReference type="SAM" id="Coils"/>
    </source>
</evidence>
<dbReference type="Proteomes" id="UP000789831">
    <property type="component" value="Unassembled WGS sequence"/>
</dbReference>
<keyword evidence="1" id="KW-0175">Coiled coil</keyword>
<evidence type="ECO:0000313" key="3">
    <source>
        <dbReference type="Proteomes" id="UP000789831"/>
    </source>
</evidence>
<feature type="non-terminal residue" evidence="2">
    <location>
        <position position="152"/>
    </location>
</feature>
<dbReference type="OrthoDB" id="10539034at2759"/>
<sequence length="152" mass="17685">MTSSNEQQQQNEERQINVELGCLSTVSPPLQYNEQQEHLPPNQHEEQQNGNAVDTLVMTIPPPTYACTDCIFNADADTLETSPPAYHTLFSLFHSPITAIDINNSNSINPNCQQWIRHFEKEDEIEQQRIQRQMEEQQRQQMLQQHEQVQIQ</sequence>